<keyword evidence="4" id="KW-0633">Potassium transport</keyword>
<evidence type="ECO:0000256" key="9">
    <source>
        <dbReference type="ARBA" id="ARBA00023136"/>
    </source>
</evidence>
<dbReference type="AlphaFoldDB" id="A0AAP5KP49"/>
<proteinExistence type="predicted"/>
<dbReference type="Proteomes" id="UP001245561">
    <property type="component" value="Unassembled WGS sequence"/>
</dbReference>
<dbReference type="NCBIfam" id="TIGR00933">
    <property type="entry name" value="2a38"/>
    <property type="match status" value="1"/>
</dbReference>
<evidence type="ECO:0000256" key="8">
    <source>
        <dbReference type="ARBA" id="ARBA00023065"/>
    </source>
</evidence>
<keyword evidence="9 10" id="KW-0472">Membrane</keyword>
<comment type="caution">
    <text evidence="12">The sequence shown here is derived from an EMBL/GenBank/DDBJ whole genome shotgun (WGS) entry which is preliminary data.</text>
</comment>
<organism evidence="12 13">
    <name type="scientific">Enterococcus dongliensis</name>
    <dbReference type="NCBI Taxonomy" id="2559925"/>
    <lineage>
        <taxon>Bacteria</taxon>
        <taxon>Bacillati</taxon>
        <taxon>Bacillota</taxon>
        <taxon>Bacilli</taxon>
        <taxon>Lactobacillales</taxon>
        <taxon>Enterococcaceae</taxon>
        <taxon>Enterococcus</taxon>
    </lineage>
</organism>
<evidence type="ECO:0000256" key="4">
    <source>
        <dbReference type="ARBA" id="ARBA00022538"/>
    </source>
</evidence>
<keyword evidence="3" id="KW-1003">Cell membrane</keyword>
<evidence type="ECO:0000313" key="12">
    <source>
        <dbReference type="EMBL" id="MDT2636878.1"/>
    </source>
</evidence>
<dbReference type="GO" id="GO:0005886">
    <property type="term" value="C:plasma membrane"/>
    <property type="evidence" value="ECO:0007669"/>
    <property type="project" value="UniProtKB-SubCell"/>
</dbReference>
<evidence type="ECO:0000256" key="7">
    <source>
        <dbReference type="ARBA" id="ARBA00022989"/>
    </source>
</evidence>
<feature type="transmembrane region" description="Helical" evidence="10">
    <location>
        <begin position="129"/>
        <end position="150"/>
    </location>
</feature>
<reference evidence="12 14" key="1">
    <citation type="submission" date="2023-03" db="EMBL/GenBank/DDBJ databases">
        <authorList>
            <person name="Shen W."/>
            <person name="Cai J."/>
        </authorList>
    </citation>
    <scope>NUCLEOTIDE SEQUENCE</scope>
    <source>
        <strain evidence="12">P55-2</strain>
        <strain evidence="11 14">P72-2</strain>
    </source>
</reference>
<evidence type="ECO:0000313" key="14">
    <source>
        <dbReference type="Proteomes" id="UP001256547"/>
    </source>
</evidence>
<feature type="transmembrane region" description="Helical" evidence="10">
    <location>
        <begin position="78"/>
        <end position="101"/>
    </location>
</feature>
<evidence type="ECO:0000313" key="11">
    <source>
        <dbReference type="EMBL" id="MDT2596024.1"/>
    </source>
</evidence>
<dbReference type="PANTHER" id="PTHR32024">
    <property type="entry name" value="TRK SYSTEM POTASSIUM UPTAKE PROTEIN TRKG-RELATED"/>
    <property type="match status" value="1"/>
</dbReference>
<feature type="transmembrane region" description="Helical" evidence="10">
    <location>
        <begin position="193"/>
        <end position="212"/>
    </location>
</feature>
<feature type="transmembrane region" description="Helical" evidence="10">
    <location>
        <begin position="351"/>
        <end position="371"/>
    </location>
</feature>
<evidence type="ECO:0000256" key="2">
    <source>
        <dbReference type="ARBA" id="ARBA00022448"/>
    </source>
</evidence>
<comment type="subcellular location">
    <subcellularLocation>
        <location evidence="1">Cell membrane</location>
        <topology evidence="1">Multi-pass membrane protein</topology>
    </subcellularLocation>
</comment>
<keyword evidence="2" id="KW-0813">Transport</keyword>
<evidence type="ECO:0000256" key="3">
    <source>
        <dbReference type="ARBA" id="ARBA00022475"/>
    </source>
</evidence>
<dbReference type="InterPro" id="IPR004772">
    <property type="entry name" value="TrkH"/>
</dbReference>
<feature type="transmembrane region" description="Helical" evidence="10">
    <location>
        <begin position="224"/>
        <end position="248"/>
    </location>
</feature>
<protein>
    <submittedName>
        <fullName evidence="12">TrkH family potassium uptake protein</fullName>
    </submittedName>
</protein>
<sequence>MMNKKKRWSFKLYPIQFIALGFAATILLGSLLLTLPIVTQSGESTPFIDALFTATSATCVTGLTTLTTSEHWNMGGQFIILSLIEIGGLGFMMMPFIFFALMKKKVGLLTRIILQESLNLDDLSGVIKLMFYILRFAMGFQFAGALLLAIDFVPRYGLVRGLWYALFHSISAFCNAGFDLFGDSLVGFQTDAYVLLVISGLIISGGLGFIVWRDLMNFRKTKKLSLHSKLALTVTLSLLVIGTLVFYASEAGGRSLVNDASPLNRFANMLFMAVTPRTAGYFSVDYGNVSQAGILFTIVLMFIGGTSGSTAGGLKTTTFGVLLVQVISMLKGRVRAEVFHRTIRPSVVSKAFTLFFITLSLCIGVTMLMSVTEILPAFRGIEYLLFETVSAFGTVGLTMGLTPSLSVMGKLLIIGLMYIGRVGVLTVGFSLTMRLMHSKGGQYKLPEESVIIG</sequence>
<keyword evidence="7 10" id="KW-1133">Transmembrane helix</keyword>
<dbReference type="Pfam" id="PF02386">
    <property type="entry name" value="TrkH"/>
    <property type="match status" value="1"/>
</dbReference>
<gene>
    <name evidence="12" type="ORF">P7D36_05050</name>
    <name evidence="11" type="ORF">P7D39_03165</name>
</gene>
<dbReference type="EMBL" id="JARPYT010000005">
    <property type="protein sequence ID" value="MDT2636878.1"/>
    <property type="molecule type" value="Genomic_DNA"/>
</dbReference>
<dbReference type="RefSeq" id="WP_137603496.1">
    <property type="nucleotide sequence ID" value="NZ_JARPYR010000004.1"/>
</dbReference>
<feature type="transmembrane region" description="Helical" evidence="10">
    <location>
        <begin position="12"/>
        <end position="35"/>
    </location>
</feature>
<keyword evidence="14" id="KW-1185">Reference proteome</keyword>
<dbReference type="GO" id="GO:0015379">
    <property type="term" value="F:potassium:chloride symporter activity"/>
    <property type="evidence" value="ECO:0007669"/>
    <property type="project" value="InterPro"/>
</dbReference>
<accession>A0AAP5KP49</accession>
<name>A0AAP5KP49_9ENTE</name>
<keyword evidence="8" id="KW-0406">Ion transport</keyword>
<keyword evidence="6" id="KW-0630">Potassium</keyword>
<dbReference type="InterPro" id="IPR003445">
    <property type="entry name" value="Cat_transpt"/>
</dbReference>
<evidence type="ECO:0000256" key="5">
    <source>
        <dbReference type="ARBA" id="ARBA00022692"/>
    </source>
</evidence>
<dbReference type="EMBL" id="JARPYR010000004">
    <property type="protein sequence ID" value="MDT2596024.1"/>
    <property type="molecule type" value="Genomic_DNA"/>
</dbReference>
<dbReference type="Proteomes" id="UP001256547">
    <property type="component" value="Unassembled WGS sequence"/>
</dbReference>
<evidence type="ECO:0000313" key="13">
    <source>
        <dbReference type="Proteomes" id="UP001245561"/>
    </source>
</evidence>
<feature type="transmembrane region" description="Helical" evidence="10">
    <location>
        <begin position="383"/>
        <end position="405"/>
    </location>
</feature>
<evidence type="ECO:0000256" key="6">
    <source>
        <dbReference type="ARBA" id="ARBA00022958"/>
    </source>
</evidence>
<keyword evidence="5 10" id="KW-0812">Transmembrane</keyword>
<dbReference type="PANTHER" id="PTHR32024:SF1">
    <property type="entry name" value="KTR SYSTEM POTASSIUM UPTAKE PROTEIN B"/>
    <property type="match status" value="1"/>
</dbReference>
<feature type="transmembrane region" description="Helical" evidence="10">
    <location>
        <begin position="411"/>
        <end position="431"/>
    </location>
</feature>
<evidence type="ECO:0000256" key="1">
    <source>
        <dbReference type="ARBA" id="ARBA00004651"/>
    </source>
</evidence>
<feature type="transmembrane region" description="Helical" evidence="10">
    <location>
        <begin position="47"/>
        <end position="66"/>
    </location>
</feature>
<feature type="transmembrane region" description="Helical" evidence="10">
    <location>
        <begin position="162"/>
        <end position="181"/>
    </location>
</feature>
<evidence type="ECO:0000256" key="10">
    <source>
        <dbReference type="SAM" id="Phobius"/>
    </source>
</evidence>
<feature type="transmembrane region" description="Helical" evidence="10">
    <location>
        <begin position="286"/>
        <end position="305"/>
    </location>
</feature>